<dbReference type="GO" id="GO:0005787">
    <property type="term" value="C:signal peptidase complex"/>
    <property type="evidence" value="ECO:0007669"/>
    <property type="project" value="UniProtKB-UniRule"/>
</dbReference>
<comment type="subcellular location">
    <subcellularLocation>
        <location evidence="1">Endoplasmic reticulum membrane</location>
        <topology evidence="1">Single-pass type II membrane protein</topology>
    </subcellularLocation>
</comment>
<evidence type="ECO:0000256" key="6">
    <source>
        <dbReference type="ARBA" id="ARBA00022989"/>
    </source>
</evidence>
<keyword evidence="13" id="KW-1185">Reference proteome</keyword>
<protein>
    <recommendedName>
        <fullName evidence="8 10">Signal peptidase complex subunit 3</fullName>
    </recommendedName>
</protein>
<sequence>MHTVLTRGNAILAYTLSVSACLTFCCFLSTVFIDYRANATLNTVKVVVKNMPDYSASKVKNDLGYLTFDLQTDILFIQCILLKILYVYNFLYCNYFLIKYIHLSPLFNWNVKQLFLYLTAEYQTSNNAFNQVVLWDKIVLRGDNAVLDFKNMNTKYYFWDDGNGLRGNKNITLILSWNIIPNAGLLPTVNAVGLHTFAFPTEYTTLRV</sequence>
<name>A0ABD2CM93_VESMC</name>
<accession>A0ABD2CM93</accession>
<dbReference type="AlphaFoldDB" id="A0ABD2CM93"/>
<evidence type="ECO:0000256" key="3">
    <source>
        <dbReference type="ARBA" id="ARBA00022692"/>
    </source>
</evidence>
<comment type="caution">
    <text evidence="12">The sequence shown here is derived from an EMBL/GenBank/DDBJ whole genome shotgun (WGS) entry which is preliminary data.</text>
</comment>
<evidence type="ECO:0000256" key="5">
    <source>
        <dbReference type="ARBA" id="ARBA00022968"/>
    </source>
</evidence>
<reference evidence="12 13" key="1">
    <citation type="journal article" date="2024" name="Ann. Entomol. Soc. Am.">
        <title>Genomic analyses of the southern and eastern yellowjacket wasps (Hymenoptera: Vespidae) reveal evolutionary signatures of social life.</title>
        <authorList>
            <person name="Catto M.A."/>
            <person name="Caine P.B."/>
            <person name="Orr S.E."/>
            <person name="Hunt B.G."/>
            <person name="Goodisman M.A.D."/>
        </authorList>
    </citation>
    <scope>NUCLEOTIDE SEQUENCE [LARGE SCALE GENOMIC DNA]</scope>
    <source>
        <strain evidence="12">232</strain>
        <tissue evidence="12">Head and thorax</tissue>
    </source>
</reference>
<organism evidence="12 13">
    <name type="scientific">Vespula maculifrons</name>
    <name type="common">Eastern yellow jacket</name>
    <name type="synonym">Wasp</name>
    <dbReference type="NCBI Taxonomy" id="7453"/>
    <lineage>
        <taxon>Eukaryota</taxon>
        <taxon>Metazoa</taxon>
        <taxon>Ecdysozoa</taxon>
        <taxon>Arthropoda</taxon>
        <taxon>Hexapoda</taxon>
        <taxon>Insecta</taxon>
        <taxon>Pterygota</taxon>
        <taxon>Neoptera</taxon>
        <taxon>Endopterygota</taxon>
        <taxon>Hymenoptera</taxon>
        <taxon>Apocrita</taxon>
        <taxon>Aculeata</taxon>
        <taxon>Vespoidea</taxon>
        <taxon>Vespidae</taxon>
        <taxon>Vespinae</taxon>
        <taxon>Vespula</taxon>
    </lineage>
</organism>
<dbReference type="GO" id="GO:0006465">
    <property type="term" value="P:signal peptide processing"/>
    <property type="evidence" value="ECO:0007669"/>
    <property type="project" value="UniProtKB-UniRule"/>
</dbReference>
<evidence type="ECO:0000256" key="8">
    <source>
        <dbReference type="ARBA" id="ARBA00029556"/>
    </source>
</evidence>
<dbReference type="PANTHER" id="PTHR12804">
    <property type="entry name" value="MICROSOMAL SIGNAL PEPTIDASE 23 KD SUBUNIT SPC22/23"/>
    <property type="match status" value="1"/>
</dbReference>
<evidence type="ECO:0000256" key="10">
    <source>
        <dbReference type="PIRNR" id="PIRNR016089"/>
    </source>
</evidence>
<keyword evidence="6 11" id="KW-1133">Transmembrane helix</keyword>
<feature type="transmembrane region" description="Helical" evidence="11">
    <location>
        <begin position="74"/>
        <end position="97"/>
    </location>
</feature>
<keyword evidence="4 10" id="KW-0256">Endoplasmic reticulum</keyword>
<keyword evidence="3 11" id="KW-0812">Transmembrane</keyword>
<dbReference type="Proteomes" id="UP001607303">
    <property type="component" value="Unassembled WGS sequence"/>
</dbReference>
<dbReference type="PROSITE" id="PS51257">
    <property type="entry name" value="PROKAR_LIPOPROTEIN"/>
    <property type="match status" value="1"/>
</dbReference>
<dbReference type="Pfam" id="PF04573">
    <property type="entry name" value="SPC22"/>
    <property type="match status" value="2"/>
</dbReference>
<comment type="function">
    <text evidence="9">Essential component of the signal peptidase complex (SPC) which catalyzes the cleavage of N-terminal signal sequences from nascent proteins as they are translocated into the lumen of the endoplasmic reticulum. Essential for the SPC catalytic activity, possibly by stabilizing and positioning the active center of the complex close to the lumenal surface.</text>
</comment>
<dbReference type="PANTHER" id="PTHR12804:SF0">
    <property type="entry name" value="SIGNAL PEPTIDASE COMPLEX SUBUNIT 3"/>
    <property type="match status" value="1"/>
</dbReference>
<dbReference type="InterPro" id="IPR007653">
    <property type="entry name" value="SPC3"/>
</dbReference>
<keyword evidence="7 10" id="KW-0472">Membrane</keyword>
<evidence type="ECO:0000313" key="13">
    <source>
        <dbReference type="Proteomes" id="UP001607303"/>
    </source>
</evidence>
<evidence type="ECO:0000256" key="7">
    <source>
        <dbReference type="ARBA" id="ARBA00023136"/>
    </source>
</evidence>
<feature type="transmembrane region" description="Helical" evidence="11">
    <location>
        <begin position="12"/>
        <end position="33"/>
    </location>
</feature>
<comment type="similarity">
    <text evidence="2 10">Belongs to the SPCS3 family.</text>
</comment>
<keyword evidence="5" id="KW-0735">Signal-anchor</keyword>
<dbReference type="PIRSF" id="PIRSF016089">
    <property type="entry name" value="SPC22"/>
    <property type="match status" value="1"/>
</dbReference>
<evidence type="ECO:0000256" key="2">
    <source>
        <dbReference type="ARBA" id="ARBA00009289"/>
    </source>
</evidence>
<evidence type="ECO:0000256" key="9">
    <source>
        <dbReference type="ARBA" id="ARBA00046080"/>
    </source>
</evidence>
<proteinExistence type="inferred from homology"/>
<gene>
    <name evidence="12" type="ORF">V1477_004566</name>
</gene>
<dbReference type="EMBL" id="JAYRBN010000037">
    <property type="protein sequence ID" value="KAL2746196.1"/>
    <property type="molecule type" value="Genomic_DNA"/>
</dbReference>
<evidence type="ECO:0000256" key="4">
    <source>
        <dbReference type="ARBA" id="ARBA00022824"/>
    </source>
</evidence>
<evidence type="ECO:0000256" key="11">
    <source>
        <dbReference type="SAM" id="Phobius"/>
    </source>
</evidence>
<evidence type="ECO:0000256" key="1">
    <source>
        <dbReference type="ARBA" id="ARBA00004648"/>
    </source>
</evidence>
<evidence type="ECO:0000313" key="12">
    <source>
        <dbReference type="EMBL" id="KAL2746196.1"/>
    </source>
</evidence>